<protein>
    <submittedName>
        <fullName evidence="1">Uncharacterized protein</fullName>
    </submittedName>
</protein>
<proteinExistence type="predicted"/>
<reference evidence="1 2" key="1">
    <citation type="submission" date="2017-09" db="EMBL/GenBank/DDBJ databases">
        <title>Large-scale bioinformatics analysis of Bacillus genomes uncovers conserved roles of natural products in bacterial physiology.</title>
        <authorList>
            <consortium name="Agbiome Team Llc"/>
            <person name="Bleich R.M."/>
            <person name="Kirk G.J."/>
            <person name="Santa Maria K.C."/>
            <person name="Allen S.E."/>
            <person name="Farag S."/>
            <person name="Shank E.A."/>
            <person name="Bowers A."/>
        </authorList>
    </citation>
    <scope>NUCLEOTIDE SEQUENCE [LARGE SCALE GENOMIC DNA]</scope>
    <source>
        <strain evidence="1 2">AFS020204</strain>
    </source>
</reference>
<dbReference type="EMBL" id="NTSO01000008">
    <property type="protein sequence ID" value="PFF49132.1"/>
    <property type="molecule type" value="Genomic_DNA"/>
</dbReference>
<feature type="non-terminal residue" evidence="1">
    <location>
        <position position="22"/>
    </location>
</feature>
<evidence type="ECO:0000313" key="2">
    <source>
        <dbReference type="Proteomes" id="UP000220210"/>
    </source>
</evidence>
<accession>A0A9X6VY46</accession>
<organism evidence="1 2">
    <name type="scientific">Bacillus cereus</name>
    <dbReference type="NCBI Taxonomy" id="1396"/>
    <lineage>
        <taxon>Bacteria</taxon>
        <taxon>Bacillati</taxon>
        <taxon>Bacillota</taxon>
        <taxon>Bacilli</taxon>
        <taxon>Bacillales</taxon>
        <taxon>Bacillaceae</taxon>
        <taxon>Bacillus</taxon>
        <taxon>Bacillus cereus group</taxon>
    </lineage>
</organism>
<evidence type="ECO:0000313" key="1">
    <source>
        <dbReference type="EMBL" id="PFF49132.1"/>
    </source>
</evidence>
<dbReference type="Proteomes" id="UP000220210">
    <property type="component" value="Unassembled WGS sequence"/>
</dbReference>
<comment type="caution">
    <text evidence="1">The sequence shown here is derived from an EMBL/GenBank/DDBJ whole genome shotgun (WGS) entry which is preliminary data.</text>
</comment>
<gene>
    <name evidence="1" type="ORF">CN357_14880</name>
</gene>
<dbReference type="AlphaFoldDB" id="A0A9X6VY46"/>
<name>A0A9X6VY46_BACCE</name>
<sequence>MSWKNDCWSSQKKHCCDDWWKS</sequence>